<proteinExistence type="predicted"/>
<dbReference type="AlphaFoldDB" id="A0A943HI99"/>
<keyword evidence="1" id="KW-0472">Membrane</keyword>
<comment type="caution">
    <text evidence="2">The sequence shown here is derived from an EMBL/GenBank/DDBJ whole genome shotgun (WGS) entry which is preliminary data.</text>
</comment>
<name>A0A943HI99_9FIRM</name>
<dbReference type="Proteomes" id="UP000759273">
    <property type="component" value="Unassembled WGS sequence"/>
</dbReference>
<evidence type="ECO:0000256" key="1">
    <source>
        <dbReference type="SAM" id="Phobius"/>
    </source>
</evidence>
<keyword evidence="1" id="KW-0812">Transmembrane</keyword>
<protein>
    <submittedName>
        <fullName evidence="2">Uncharacterized protein</fullName>
    </submittedName>
</protein>
<evidence type="ECO:0000313" key="3">
    <source>
        <dbReference type="Proteomes" id="UP000759273"/>
    </source>
</evidence>
<sequence>MGEEKTTPETEKKPDRPDRSQLNAFENFYENFRKVPLKYIDIFIGVCVAALVIVVLVGILKSKGIL</sequence>
<feature type="transmembrane region" description="Helical" evidence="1">
    <location>
        <begin position="39"/>
        <end position="60"/>
    </location>
</feature>
<reference evidence="2" key="1">
    <citation type="submission" date="2021-02" db="EMBL/GenBank/DDBJ databases">
        <title>Infant gut strain persistence is associated with maternal origin, phylogeny, and functional potential including surface adhesion and iron acquisition.</title>
        <authorList>
            <person name="Lou Y.C."/>
        </authorList>
    </citation>
    <scope>NUCLEOTIDE SEQUENCE</scope>
    <source>
        <strain evidence="2">L3_101_000M1_dasL3_101_000M1_concoct_87</strain>
    </source>
</reference>
<evidence type="ECO:0000313" key="2">
    <source>
        <dbReference type="EMBL" id="MBS5331012.1"/>
    </source>
</evidence>
<organism evidence="2 3">
    <name type="scientific">Subdoligranulum variabile</name>
    <dbReference type="NCBI Taxonomy" id="214851"/>
    <lineage>
        <taxon>Bacteria</taxon>
        <taxon>Bacillati</taxon>
        <taxon>Bacillota</taxon>
        <taxon>Clostridia</taxon>
        <taxon>Eubacteriales</taxon>
        <taxon>Oscillospiraceae</taxon>
        <taxon>Subdoligranulum</taxon>
    </lineage>
</organism>
<dbReference type="EMBL" id="JAGZGG010000001">
    <property type="protein sequence ID" value="MBS5331012.1"/>
    <property type="molecule type" value="Genomic_DNA"/>
</dbReference>
<keyword evidence="1" id="KW-1133">Transmembrane helix</keyword>
<gene>
    <name evidence="2" type="ORF">KHY36_00595</name>
</gene>
<accession>A0A943HI99</accession>